<dbReference type="Gene3D" id="1.10.418.10">
    <property type="entry name" value="Calponin-like domain"/>
    <property type="match status" value="1"/>
</dbReference>
<keyword evidence="3" id="KW-1185">Reference proteome</keyword>
<gene>
    <name evidence="2" type="ORF">NAEGRDRAFT_65018</name>
</gene>
<dbReference type="CDD" id="cd00014">
    <property type="entry name" value="CH_SF"/>
    <property type="match status" value="1"/>
</dbReference>
<reference evidence="2 3" key="1">
    <citation type="journal article" date="2010" name="Cell">
        <title>The genome of Naegleria gruberi illuminates early eukaryotic versatility.</title>
        <authorList>
            <person name="Fritz-Laylin L.K."/>
            <person name="Prochnik S.E."/>
            <person name="Ginger M.L."/>
            <person name="Dacks J.B."/>
            <person name="Carpenter M.L."/>
            <person name="Field M.C."/>
            <person name="Kuo A."/>
            <person name="Paredez A."/>
            <person name="Chapman J."/>
            <person name="Pham J."/>
            <person name="Shu S."/>
            <person name="Neupane R."/>
            <person name="Cipriano M."/>
            <person name="Mancuso J."/>
            <person name="Tu H."/>
            <person name="Salamov A."/>
            <person name="Lindquist E."/>
            <person name="Shapiro H."/>
            <person name="Lucas S."/>
            <person name="Grigoriev I.V."/>
            <person name="Cande W.Z."/>
            <person name="Fulton C."/>
            <person name="Rokhsar D.S."/>
            <person name="Dawson S.C."/>
        </authorList>
    </citation>
    <scope>NUCLEOTIDE SEQUENCE [LARGE SCALE GENOMIC DNA]</scope>
    <source>
        <strain evidence="2 3">NEG-M</strain>
    </source>
</reference>
<evidence type="ECO:0000313" key="3">
    <source>
        <dbReference type="Proteomes" id="UP000006671"/>
    </source>
</evidence>
<dbReference type="RefSeq" id="XP_002679720.1">
    <property type="nucleotide sequence ID" value="XM_002679674.1"/>
</dbReference>
<dbReference type="Proteomes" id="UP000006671">
    <property type="component" value="Unassembled WGS sequence"/>
</dbReference>
<dbReference type="EMBL" id="GG738856">
    <property type="protein sequence ID" value="EFC46976.1"/>
    <property type="molecule type" value="Genomic_DNA"/>
</dbReference>
<organism evidence="3">
    <name type="scientific">Naegleria gruberi</name>
    <name type="common">Amoeba</name>
    <dbReference type="NCBI Taxonomy" id="5762"/>
    <lineage>
        <taxon>Eukaryota</taxon>
        <taxon>Discoba</taxon>
        <taxon>Heterolobosea</taxon>
        <taxon>Tetramitia</taxon>
        <taxon>Eutetramitia</taxon>
        <taxon>Vahlkampfiidae</taxon>
        <taxon>Naegleria</taxon>
    </lineage>
</organism>
<dbReference type="InterPro" id="IPR036872">
    <property type="entry name" value="CH_dom_sf"/>
</dbReference>
<name>D2V838_NAEGR</name>
<dbReference type="PROSITE" id="PS50021">
    <property type="entry name" value="CH"/>
    <property type="match status" value="1"/>
</dbReference>
<dbReference type="InParanoid" id="D2V838"/>
<feature type="domain" description="Calponin-homology (CH)" evidence="1">
    <location>
        <begin position="51"/>
        <end position="131"/>
    </location>
</feature>
<dbReference type="KEGG" id="ngr:NAEGRDRAFT_65018"/>
<evidence type="ECO:0000259" key="1">
    <source>
        <dbReference type="PROSITE" id="PS50021"/>
    </source>
</evidence>
<dbReference type="SUPFAM" id="SSF47576">
    <property type="entry name" value="Calponin-homology domain, CH-domain"/>
    <property type="match status" value="1"/>
</dbReference>
<dbReference type="GeneID" id="8861289"/>
<dbReference type="VEuPathDB" id="AmoebaDB:NAEGRDRAFT_65018"/>
<dbReference type="Pfam" id="PF00307">
    <property type="entry name" value="CH"/>
    <property type="match status" value="1"/>
</dbReference>
<proteinExistence type="predicted"/>
<protein>
    <submittedName>
        <fullName evidence="2">Predicted protein</fullName>
    </submittedName>
</protein>
<accession>D2V838</accession>
<sequence>MQQAVLGGQFQTPSKLFPLLMNSGEEFSNYDDEDFYRDDAKETTSSSRPDMTLLNSLKEWINVLVGLDLVEIKTQNPLQSFLNCFKDGVLLCRIVEKIKLKHITFNKHPGGKEVVERENFQTFLKVSHNQA</sequence>
<dbReference type="InterPro" id="IPR001715">
    <property type="entry name" value="CH_dom"/>
</dbReference>
<evidence type="ECO:0000313" key="2">
    <source>
        <dbReference type="EMBL" id="EFC46976.1"/>
    </source>
</evidence>
<dbReference type="AlphaFoldDB" id="D2V838"/>